<evidence type="ECO:0000313" key="1">
    <source>
        <dbReference type="EMBL" id="QJA54610.1"/>
    </source>
</evidence>
<dbReference type="EMBL" id="MT144522">
    <property type="protein sequence ID" value="QJA54610.1"/>
    <property type="molecule type" value="Genomic_DNA"/>
</dbReference>
<dbReference type="AlphaFoldDB" id="A0A6H2A5A5"/>
<sequence>MKNYYYVRNMAGTGRATETCFGMLVIAENKNFLSKPKTEWERCADRAAAIVRLREWGYTHTKDRKNFYPESDITGFGGFVSA</sequence>
<name>A0A6H2A5A5_9ZZZZ</name>
<accession>A0A6H2A5A5</accession>
<organism evidence="1">
    <name type="scientific">viral metagenome</name>
    <dbReference type="NCBI Taxonomy" id="1070528"/>
    <lineage>
        <taxon>unclassified sequences</taxon>
        <taxon>metagenomes</taxon>
        <taxon>organismal metagenomes</taxon>
    </lineage>
</organism>
<protein>
    <submittedName>
        <fullName evidence="1">Uncharacterized protein</fullName>
    </submittedName>
</protein>
<proteinExistence type="predicted"/>
<gene>
    <name evidence="1" type="ORF">TM448A05399_0004</name>
    <name evidence="2" type="ORF">TM448B06330_0002</name>
</gene>
<reference evidence="1" key="1">
    <citation type="submission" date="2020-03" db="EMBL/GenBank/DDBJ databases">
        <title>The deep terrestrial virosphere.</title>
        <authorList>
            <person name="Holmfeldt K."/>
            <person name="Nilsson E."/>
            <person name="Simone D."/>
            <person name="Lopez-Fernandez M."/>
            <person name="Wu X."/>
            <person name="de Brujin I."/>
            <person name="Lundin D."/>
            <person name="Andersson A."/>
            <person name="Bertilsson S."/>
            <person name="Dopson M."/>
        </authorList>
    </citation>
    <scope>NUCLEOTIDE SEQUENCE</scope>
    <source>
        <strain evidence="1">TM448A05399</strain>
        <strain evidence="2">TM448B06330</strain>
    </source>
</reference>
<dbReference type="EMBL" id="MT145154">
    <property type="protein sequence ID" value="QJI04159.1"/>
    <property type="molecule type" value="Genomic_DNA"/>
</dbReference>
<evidence type="ECO:0000313" key="2">
    <source>
        <dbReference type="EMBL" id="QJI04159.1"/>
    </source>
</evidence>